<dbReference type="Pfam" id="PF13649">
    <property type="entry name" value="Methyltransf_25"/>
    <property type="match status" value="1"/>
</dbReference>
<name>A0A936NDN0_9ACTN</name>
<dbReference type="AlphaFoldDB" id="A0A936NDN0"/>
<keyword evidence="3" id="KW-0949">S-adenosyl-L-methionine</keyword>
<proteinExistence type="predicted"/>
<keyword evidence="1 5" id="KW-0489">Methyltransferase</keyword>
<feature type="domain" description="Methyltransferase" evidence="4">
    <location>
        <begin position="45"/>
        <end position="141"/>
    </location>
</feature>
<dbReference type="Gene3D" id="3.40.50.150">
    <property type="entry name" value="Vaccinia Virus protein VP39"/>
    <property type="match status" value="1"/>
</dbReference>
<dbReference type="InterPro" id="IPR041698">
    <property type="entry name" value="Methyltransf_25"/>
</dbReference>
<evidence type="ECO:0000259" key="4">
    <source>
        <dbReference type="Pfam" id="PF13649"/>
    </source>
</evidence>
<accession>A0A936NDN0</accession>
<dbReference type="InterPro" id="IPR029063">
    <property type="entry name" value="SAM-dependent_MTases_sf"/>
</dbReference>
<keyword evidence="2" id="KW-0808">Transferase</keyword>
<comment type="caution">
    <text evidence="5">The sequence shown here is derived from an EMBL/GenBank/DDBJ whole genome shotgun (WGS) entry which is preliminary data.</text>
</comment>
<evidence type="ECO:0000256" key="1">
    <source>
        <dbReference type="ARBA" id="ARBA00022603"/>
    </source>
</evidence>
<dbReference type="Proteomes" id="UP000727993">
    <property type="component" value="Unassembled WGS sequence"/>
</dbReference>
<evidence type="ECO:0000256" key="3">
    <source>
        <dbReference type="ARBA" id="ARBA00022691"/>
    </source>
</evidence>
<dbReference type="GO" id="GO:0008168">
    <property type="term" value="F:methyltransferase activity"/>
    <property type="evidence" value="ECO:0007669"/>
    <property type="project" value="UniProtKB-KW"/>
</dbReference>
<dbReference type="GO" id="GO:0032259">
    <property type="term" value="P:methylation"/>
    <property type="evidence" value="ECO:0007669"/>
    <property type="project" value="UniProtKB-KW"/>
</dbReference>
<dbReference type="EMBL" id="JADJZA010000006">
    <property type="protein sequence ID" value="MBK9296929.1"/>
    <property type="molecule type" value="Genomic_DNA"/>
</dbReference>
<evidence type="ECO:0000313" key="6">
    <source>
        <dbReference type="Proteomes" id="UP000727993"/>
    </source>
</evidence>
<dbReference type="PANTHER" id="PTHR43464:SF19">
    <property type="entry name" value="UBIQUINONE BIOSYNTHESIS O-METHYLTRANSFERASE, MITOCHONDRIAL"/>
    <property type="match status" value="1"/>
</dbReference>
<reference evidence="5 6" key="1">
    <citation type="submission" date="2020-10" db="EMBL/GenBank/DDBJ databases">
        <title>Connecting structure to function with the recovery of over 1000 high-quality activated sludge metagenome-assembled genomes encoding full-length rRNA genes using long-read sequencing.</title>
        <authorList>
            <person name="Singleton C.M."/>
            <person name="Petriglieri F."/>
            <person name="Kristensen J.M."/>
            <person name="Kirkegaard R.H."/>
            <person name="Michaelsen T.Y."/>
            <person name="Andersen M.H."/>
            <person name="Karst S.M."/>
            <person name="Dueholm M.S."/>
            <person name="Nielsen P.H."/>
            <person name="Albertsen M."/>
        </authorList>
    </citation>
    <scope>NUCLEOTIDE SEQUENCE [LARGE SCALE GENOMIC DNA]</scope>
    <source>
        <strain evidence="5">Lyne_18-Q3-R50-59_MAXAC.006</strain>
    </source>
</reference>
<organism evidence="5 6">
    <name type="scientific">Candidatus Neomicrothrix subdominans</name>
    <dbReference type="NCBI Taxonomy" id="2954438"/>
    <lineage>
        <taxon>Bacteria</taxon>
        <taxon>Bacillati</taxon>
        <taxon>Actinomycetota</taxon>
        <taxon>Acidimicrobiia</taxon>
        <taxon>Acidimicrobiales</taxon>
        <taxon>Microthrixaceae</taxon>
        <taxon>Candidatus Neomicrothrix</taxon>
    </lineage>
</organism>
<evidence type="ECO:0000256" key="2">
    <source>
        <dbReference type="ARBA" id="ARBA00022679"/>
    </source>
</evidence>
<evidence type="ECO:0000313" key="5">
    <source>
        <dbReference type="EMBL" id="MBK9296929.1"/>
    </source>
</evidence>
<dbReference type="SUPFAM" id="SSF53335">
    <property type="entry name" value="S-adenosyl-L-methionine-dependent methyltransferases"/>
    <property type="match status" value="1"/>
</dbReference>
<dbReference type="PANTHER" id="PTHR43464">
    <property type="entry name" value="METHYLTRANSFERASE"/>
    <property type="match status" value="1"/>
</dbReference>
<gene>
    <name evidence="5" type="ORF">IPN02_08845</name>
</gene>
<sequence>MSSRWNDTDAPRGAEYDARFAVLAAAGEDVHGEATFVAGFQPRSVLDAGCGTGRVAIELRRRGIETVGVDADSGMLTAALEGDPDGEWHLGDVSTMSFDDGFGALRRFDVVVAAGNVMIFLAPGTEAATVANLAAHLTPGGALICGFQLKPDRYSLNRFEADCEAAGLEPVERWSTWDRQSFDPGGDYVVAVHRQPR</sequence>
<dbReference type="CDD" id="cd02440">
    <property type="entry name" value="AdoMet_MTases"/>
    <property type="match status" value="1"/>
</dbReference>
<protein>
    <submittedName>
        <fullName evidence="5">Class I SAM-dependent methyltransferase</fullName>
    </submittedName>
</protein>